<organism evidence="2 3">
    <name type="scientific">Vibrio cidicii</name>
    <dbReference type="NCBI Taxonomy" id="1763883"/>
    <lineage>
        <taxon>Bacteria</taxon>
        <taxon>Pseudomonadati</taxon>
        <taxon>Pseudomonadota</taxon>
        <taxon>Gammaproteobacteria</taxon>
        <taxon>Vibrionales</taxon>
        <taxon>Vibrionaceae</taxon>
        <taxon>Vibrio</taxon>
    </lineage>
</organism>
<evidence type="ECO:0000313" key="3">
    <source>
        <dbReference type="Proteomes" id="UP000075349"/>
    </source>
</evidence>
<dbReference type="EMBL" id="LOMK01000001">
    <property type="protein sequence ID" value="KYN24978.1"/>
    <property type="molecule type" value="Genomic_DNA"/>
</dbReference>
<name>A0A151JGY8_9VIBR</name>
<comment type="caution">
    <text evidence="2">The sequence shown here is derived from an EMBL/GenBank/DDBJ whole genome shotgun (WGS) entry which is preliminary data.</text>
</comment>
<protein>
    <recommendedName>
        <fullName evidence="1">ABC-type transport auxiliary lipoprotein component domain-containing protein</fullName>
    </recommendedName>
</protein>
<dbReference type="Proteomes" id="UP000075349">
    <property type="component" value="Unassembled WGS sequence"/>
</dbReference>
<feature type="domain" description="ABC-type transport auxiliary lipoprotein component" evidence="1">
    <location>
        <begin position="30"/>
        <end position="185"/>
    </location>
</feature>
<gene>
    <name evidence="2" type="ORF">AUQ44_04010</name>
</gene>
<dbReference type="Pfam" id="PF03886">
    <property type="entry name" value="ABC_trans_aux"/>
    <property type="match status" value="1"/>
</dbReference>
<evidence type="ECO:0000313" key="2">
    <source>
        <dbReference type="EMBL" id="KYN24978.1"/>
    </source>
</evidence>
<sequence>MIRWLTVLLSVVMFGCSSNTQEHPINYFLLDNTFNTSALESHEKQTLLVVYPVTLSSHLDTPSIIYQTTDTQVVKAQRNQWADSLSNQITKKLVQSLRHSQERYWPIELSALVTQKKNKLQISLTKFNGTFSGDAEIQGEWTLFDTQNRLVINRSFLITVPLQEEGYRALVKALSTGVDLIGDEISTQLTTTKAKSETQTKG</sequence>
<reference evidence="3" key="1">
    <citation type="submission" date="2015-12" db="EMBL/GenBank/DDBJ databases">
        <authorList>
            <person name="Tarr C.L."/>
            <person name="Gladney L.M."/>
        </authorList>
    </citation>
    <scope>NUCLEOTIDE SEQUENCE [LARGE SCALE GENOMIC DNA]</scope>
    <source>
        <strain evidence="3">2756-81</strain>
    </source>
</reference>
<dbReference type="AlphaFoldDB" id="A0A151JGY8"/>
<dbReference type="InterPro" id="IPR005586">
    <property type="entry name" value="ABC_trans_aux"/>
</dbReference>
<dbReference type="PROSITE" id="PS51257">
    <property type="entry name" value="PROKAR_LIPOPROTEIN"/>
    <property type="match status" value="1"/>
</dbReference>
<dbReference type="Gene3D" id="3.40.50.10610">
    <property type="entry name" value="ABC-type transport auxiliary lipoprotein component"/>
    <property type="match status" value="1"/>
</dbReference>
<proteinExistence type="predicted"/>
<accession>A0A151JGY8</accession>
<evidence type="ECO:0000259" key="1">
    <source>
        <dbReference type="Pfam" id="PF03886"/>
    </source>
</evidence>
<dbReference type="SUPFAM" id="SSF159594">
    <property type="entry name" value="XCC0632-like"/>
    <property type="match status" value="1"/>
</dbReference>